<sequence>YDSQTYLIVQMILALPVSAMVCNLRHPGTFAGLPEDPVWVDPMLGDPVRVLVPRVWSVGLSNPHRPPRVMMISSVPSVSRRQELGPRRKSSVHESVRYRTPVYIRRELYHGRTIFSLAGVCEMYNMFGQENKGSYVTECCGFRHSWSSTGLVSVAKQYSNVCIYLAFS</sequence>
<name>A0A453DLU1_AEGTS</name>
<organism evidence="2 3">
    <name type="scientific">Aegilops tauschii subsp. strangulata</name>
    <name type="common">Goatgrass</name>
    <dbReference type="NCBI Taxonomy" id="200361"/>
    <lineage>
        <taxon>Eukaryota</taxon>
        <taxon>Viridiplantae</taxon>
        <taxon>Streptophyta</taxon>
        <taxon>Embryophyta</taxon>
        <taxon>Tracheophyta</taxon>
        <taxon>Spermatophyta</taxon>
        <taxon>Magnoliopsida</taxon>
        <taxon>Liliopsida</taxon>
        <taxon>Poales</taxon>
        <taxon>Poaceae</taxon>
        <taxon>BOP clade</taxon>
        <taxon>Pooideae</taxon>
        <taxon>Triticodae</taxon>
        <taxon>Triticeae</taxon>
        <taxon>Triticinae</taxon>
        <taxon>Aegilops</taxon>
    </lineage>
</organism>
<evidence type="ECO:0000313" key="3">
    <source>
        <dbReference type="Proteomes" id="UP000015105"/>
    </source>
</evidence>
<feature type="signal peptide" evidence="1">
    <location>
        <begin position="1"/>
        <end position="19"/>
    </location>
</feature>
<reference evidence="3" key="2">
    <citation type="journal article" date="2017" name="Nat. Plants">
        <title>The Aegilops tauschii genome reveals multiple impacts of transposons.</title>
        <authorList>
            <person name="Zhao G."/>
            <person name="Zou C."/>
            <person name="Li K."/>
            <person name="Wang K."/>
            <person name="Li T."/>
            <person name="Gao L."/>
            <person name="Zhang X."/>
            <person name="Wang H."/>
            <person name="Yang Z."/>
            <person name="Liu X."/>
            <person name="Jiang W."/>
            <person name="Mao L."/>
            <person name="Kong X."/>
            <person name="Jiao Y."/>
            <person name="Jia J."/>
        </authorList>
    </citation>
    <scope>NUCLEOTIDE SEQUENCE [LARGE SCALE GENOMIC DNA]</scope>
    <source>
        <strain evidence="3">cv. AL8/78</strain>
    </source>
</reference>
<dbReference type="Proteomes" id="UP000015105">
    <property type="component" value="Chromosome 2D"/>
</dbReference>
<protein>
    <submittedName>
        <fullName evidence="2">Uncharacterized protein</fullName>
    </submittedName>
</protein>
<reference evidence="3" key="1">
    <citation type="journal article" date="2014" name="Science">
        <title>Ancient hybridizations among the ancestral genomes of bread wheat.</title>
        <authorList>
            <consortium name="International Wheat Genome Sequencing Consortium,"/>
            <person name="Marcussen T."/>
            <person name="Sandve S.R."/>
            <person name="Heier L."/>
            <person name="Spannagl M."/>
            <person name="Pfeifer M."/>
            <person name="Jakobsen K.S."/>
            <person name="Wulff B.B."/>
            <person name="Steuernagel B."/>
            <person name="Mayer K.F."/>
            <person name="Olsen O.A."/>
        </authorList>
    </citation>
    <scope>NUCLEOTIDE SEQUENCE [LARGE SCALE GENOMIC DNA]</scope>
    <source>
        <strain evidence="3">cv. AL8/78</strain>
    </source>
</reference>
<reference evidence="2" key="3">
    <citation type="journal article" date="2017" name="Nature">
        <title>Genome sequence of the progenitor of the wheat D genome Aegilops tauschii.</title>
        <authorList>
            <person name="Luo M.C."/>
            <person name="Gu Y.Q."/>
            <person name="Puiu D."/>
            <person name="Wang H."/>
            <person name="Twardziok S.O."/>
            <person name="Deal K.R."/>
            <person name="Huo N."/>
            <person name="Zhu T."/>
            <person name="Wang L."/>
            <person name="Wang Y."/>
            <person name="McGuire P.E."/>
            <person name="Liu S."/>
            <person name="Long H."/>
            <person name="Ramasamy R.K."/>
            <person name="Rodriguez J.C."/>
            <person name="Van S.L."/>
            <person name="Yuan L."/>
            <person name="Wang Z."/>
            <person name="Xia Z."/>
            <person name="Xiao L."/>
            <person name="Anderson O.D."/>
            <person name="Ouyang S."/>
            <person name="Liang Y."/>
            <person name="Zimin A.V."/>
            <person name="Pertea G."/>
            <person name="Qi P."/>
            <person name="Bennetzen J.L."/>
            <person name="Dai X."/>
            <person name="Dawson M.W."/>
            <person name="Muller H.G."/>
            <person name="Kugler K."/>
            <person name="Rivarola-Duarte L."/>
            <person name="Spannagl M."/>
            <person name="Mayer K.F.X."/>
            <person name="Lu F.H."/>
            <person name="Bevan M.W."/>
            <person name="Leroy P."/>
            <person name="Li P."/>
            <person name="You F.M."/>
            <person name="Sun Q."/>
            <person name="Liu Z."/>
            <person name="Lyons E."/>
            <person name="Wicker T."/>
            <person name="Salzberg S.L."/>
            <person name="Devos K.M."/>
            <person name="Dvorak J."/>
        </authorList>
    </citation>
    <scope>NUCLEOTIDE SEQUENCE [LARGE SCALE GENOMIC DNA]</scope>
    <source>
        <strain evidence="2">cv. AL8/78</strain>
    </source>
</reference>
<proteinExistence type="predicted"/>
<reference evidence="2" key="4">
    <citation type="submission" date="2019-03" db="UniProtKB">
        <authorList>
            <consortium name="EnsemblPlants"/>
        </authorList>
    </citation>
    <scope>IDENTIFICATION</scope>
</reference>
<evidence type="ECO:0000313" key="2">
    <source>
        <dbReference type="EnsemblPlants" id="AET2Gv21301100.22"/>
    </source>
</evidence>
<reference evidence="2" key="5">
    <citation type="journal article" date="2021" name="G3 (Bethesda)">
        <title>Aegilops tauschii genome assembly Aet v5.0 features greater sequence contiguity and improved annotation.</title>
        <authorList>
            <person name="Wang L."/>
            <person name="Zhu T."/>
            <person name="Rodriguez J.C."/>
            <person name="Deal K.R."/>
            <person name="Dubcovsky J."/>
            <person name="McGuire P.E."/>
            <person name="Lux T."/>
            <person name="Spannagl M."/>
            <person name="Mayer K.F.X."/>
            <person name="Baldrich P."/>
            <person name="Meyers B.C."/>
            <person name="Huo N."/>
            <person name="Gu Y.Q."/>
            <person name="Zhou H."/>
            <person name="Devos K.M."/>
            <person name="Bennetzen J.L."/>
            <person name="Unver T."/>
            <person name="Budak H."/>
            <person name="Gulick P.J."/>
            <person name="Galiba G."/>
            <person name="Kalapos B."/>
            <person name="Nelson D.R."/>
            <person name="Li P."/>
            <person name="You F.M."/>
            <person name="Luo M.C."/>
            <person name="Dvorak J."/>
        </authorList>
    </citation>
    <scope>NUCLEOTIDE SEQUENCE [LARGE SCALE GENOMIC DNA]</scope>
    <source>
        <strain evidence="2">cv. AL8/78</strain>
    </source>
</reference>
<feature type="chain" id="PRO_5019266236" evidence="1">
    <location>
        <begin position="20"/>
        <end position="168"/>
    </location>
</feature>
<evidence type="ECO:0000256" key="1">
    <source>
        <dbReference type="SAM" id="SignalP"/>
    </source>
</evidence>
<keyword evidence="1" id="KW-0732">Signal</keyword>
<dbReference type="AlphaFoldDB" id="A0A453DLU1"/>
<dbReference type="Gramene" id="AET2Gv21301100.22">
    <property type="protein sequence ID" value="AET2Gv21301100.22"/>
    <property type="gene ID" value="AET2Gv21301100"/>
</dbReference>
<dbReference type="EnsemblPlants" id="AET2Gv21301100.22">
    <property type="protein sequence ID" value="AET2Gv21301100.22"/>
    <property type="gene ID" value="AET2Gv21301100"/>
</dbReference>
<accession>A0A453DLU1</accession>
<keyword evidence="3" id="KW-1185">Reference proteome</keyword>